<dbReference type="InterPro" id="IPR000160">
    <property type="entry name" value="GGDEF_dom"/>
</dbReference>
<feature type="domain" description="GGDEF" evidence="5">
    <location>
        <begin position="158"/>
        <end position="288"/>
    </location>
</feature>
<evidence type="ECO:0000256" key="2">
    <source>
        <dbReference type="ARBA" id="ARBA00024867"/>
    </source>
</evidence>
<dbReference type="InterPro" id="IPR052020">
    <property type="entry name" value="Cyclic_di-GMP/3'3'-cGAMP_PDE"/>
</dbReference>
<dbReference type="PANTHER" id="PTHR45228:SF4">
    <property type="entry name" value="LIPOPROTEIN"/>
    <property type="match status" value="1"/>
</dbReference>
<evidence type="ECO:0000259" key="4">
    <source>
        <dbReference type="PROSITE" id="PS50110"/>
    </source>
</evidence>
<dbReference type="InterPro" id="IPR037522">
    <property type="entry name" value="HD_GYP_dom"/>
</dbReference>
<dbReference type="SUPFAM" id="SSF55073">
    <property type="entry name" value="Nucleotide cyclase"/>
    <property type="match status" value="1"/>
</dbReference>
<dbReference type="EMBL" id="JACOQE010000005">
    <property type="protein sequence ID" value="MBC5740787.1"/>
    <property type="molecule type" value="Genomic_DNA"/>
</dbReference>
<dbReference type="Pfam" id="PF00072">
    <property type="entry name" value="Response_reg"/>
    <property type="match status" value="1"/>
</dbReference>
<dbReference type="Pfam" id="PF00990">
    <property type="entry name" value="GGDEF"/>
    <property type="match status" value="1"/>
</dbReference>
<name>A0ABR7I2P7_9FIRM</name>
<gene>
    <name evidence="7" type="ORF">H8Z79_10060</name>
</gene>
<proteinExistence type="predicted"/>
<dbReference type="CDD" id="cd01949">
    <property type="entry name" value="GGDEF"/>
    <property type="match status" value="1"/>
</dbReference>
<organism evidence="7 8">
    <name type="scientific">Blautia intestinalis</name>
    <dbReference type="NCBI Taxonomy" id="2763028"/>
    <lineage>
        <taxon>Bacteria</taxon>
        <taxon>Bacillati</taxon>
        <taxon>Bacillota</taxon>
        <taxon>Clostridia</taxon>
        <taxon>Lachnospirales</taxon>
        <taxon>Lachnospiraceae</taxon>
        <taxon>Blautia</taxon>
    </lineage>
</organism>
<feature type="domain" description="Response regulatory" evidence="4">
    <location>
        <begin position="309"/>
        <end position="426"/>
    </location>
</feature>
<comment type="caution">
    <text evidence="7">The sequence shown here is derived from an EMBL/GenBank/DDBJ whole genome shotgun (WGS) entry which is preliminary data.</text>
</comment>
<evidence type="ECO:0000313" key="7">
    <source>
        <dbReference type="EMBL" id="MBC5740787.1"/>
    </source>
</evidence>
<dbReference type="InterPro" id="IPR043128">
    <property type="entry name" value="Rev_trsase/Diguanyl_cyclase"/>
</dbReference>
<dbReference type="Proteomes" id="UP000633936">
    <property type="component" value="Unassembled WGS sequence"/>
</dbReference>
<dbReference type="InterPro" id="IPR001789">
    <property type="entry name" value="Sig_transdc_resp-reg_receiver"/>
</dbReference>
<protein>
    <recommendedName>
        <fullName evidence="1">Stage 0 sporulation protein A homolog</fullName>
    </recommendedName>
</protein>
<evidence type="ECO:0000256" key="1">
    <source>
        <dbReference type="ARBA" id="ARBA00018672"/>
    </source>
</evidence>
<sequence length="710" mass="81361">MNQSTAMTQQESEVMIRELSKVFDVVRLLDEETLETGNIKDVTDAEGFPCKCYSFWKKGDNCKNCTSRDAFRKKNEQLKLEYLDSNIYQVISKYVEIDGKPYVMELINQMNADAVMDEDGRNELIKQLSGYNRELYTDALTGIYNRRYYEERIRNSNMSAGVAMIDLDDFKIYNDTFGHDAGDLALTTVVGIIKDNVRRTDMLIRMGGDEFLLVMPDIGEQAFADKLNQIQGKIHSSKVPGYSQLRLSVSIGGVLSGSGSTVEKAIRKADQFMYQAKTCKNMVVTEHDEQLKEQQESANNNGSKAYKYRILVVDDSEMNREILSEILNEEYDIIEADSGDTCIDMLRKYETGISLVLLDIVMPGMDGFGVLNYMNHHHYLEDIPVIMISSEDSTETVRRAYEMGVSDYINRPFDAGVVHRRVYNTIKLYAKQRRLIALITNQVYEKEKNNRMMVGILSQIVEFRNGESGSHVLNINIFTGMLLESLVQHTDKYDLSWSERLLITTASALHDIGKIGIDDKILNKPGRLTDEEFKIMQNHTIIGASILENMGSYQDEELMKVAYQICRWHHERYDGKGYPDGLKGDEIPISAQVVSLADVYDALVSERVYKKAYSHEKAIEMITNGECGCFNPILLECLLDIQDRIKRKMKTGIPEDNPFKKREKKAELKEFENVKEDFMDVVSKNMEKEYSNFENDEFVDFSRGGEKPRF</sequence>
<dbReference type="RefSeq" id="WP_187002832.1">
    <property type="nucleotide sequence ID" value="NZ_JACOQE010000005.1"/>
</dbReference>
<comment type="function">
    <text evidence="2">May play the central regulatory role in sporulation. It may be an element of the effector pathway responsible for the activation of sporulation genes in response to nutritional stress. Spo0A may act in concert with spo0H (a sigma factor) to control the expression of some genes that are critical to the sporulation process.</text>
</comment>
<dbReference type="SMART" id="SM00471">
    <property type="entry name" value="HDc"/>
    <property type="match status" value="1"/>
</dbReference>
<evidence type="ECO:0000256" key="3">
    <source>
        <dbReference type="PROSITE-ProRule" id="PRU00169"/>
    </source>
</evidence>
<dbReference type="SUPFAM" id="SSF109604">
    <property type="entry name" value="HD-domain/PDEase-like"/>
    <property type="match status" value="1"/>
</dbReference>
<reference evidence="7 8" key="1">
    <citation type="submission" date="2020-08" db="EMBL/GenBank/DDBJ databases">
        <title>Genome public.</title>
        <authorList>
            <person name="Liu C."/>
            <person name="Sun Q."/>
        </authorList>
    </citation>
    <scope>NUCLEOTIDE SEQUENCE [LARGE SCALE GENOMIC DNA]</scope>
    <source>
        <strain evidence="7 8">27-44</strain>
    </source>
</reference>
<dbReference type="PROSITE" id="PS50110">
    <property type="entry name" value="RESPONSE_REGULATORY"/>
    <property type="match status" value="1"/>
</dbReference>
<keyword evidence="8" id="KW-1185">Reference proteome</keyword>
<evidence type="ECO:0000259" key="6">
    <source>
        <dbReference type="PROSITE" id="PS51832"/>
    </source>
</evidence>
<dbReference type="CDD" id="cd00077">
    <property type="entry name" value="HDc"/>
    <property type="match status" value="1"/>
</dbReference>
<dbReference type="NCBIfam" id="TIGR00254">
    <property type="entry name" value="GGDEF"/>
    <property type="match status" value="1"/>
</dbReference>
<accession>A0ABR7I2P7</accession>
<dbReference type="SMART" id="SM00267">
    <property type="entry name" value="GGDEF"/>
    <property type="match status" value="1"/>
</dbReference>
<dbReference type="Gene3D" id="3.40.50.2300">
    <property type="match status" value="1"/>
</dbReference>
<dbReference type="PROSITE" id="PS50887">
    <property type="entry name" value="GGDEF"/>
    <property type="match status" value="1"/>
</dbReference>
<dbReference type="InterPro" id="IPR029787">
    <property type="entry name" value="Nucleotide_cyclase"/>
</dbReference>
<dbReference type="SMART" id="SM00448">
    <property type="entry name" value="REC"/>
    <property type="match status" value="1"/>
</dbReference>
<dbReference type="InterPro" id="IPR003607">
    <property type="entry name" value="HD/PDEase_dom"/>
</dbReference>
<dbReference type="SUPFAM" id="SSF52172">
    <property type="entry name" value="CheY-like"/>
    <property type="match status" value="1"/>
</dbReference>
<dbReference type="InterPro" id="IPR011006">
    <property type="entry name" value="CheY-like_superfamily"/>
</dbReference>
<dbReference type="PROSITE" id="PS51832">
    <property type="entry name" value="HD_GYP"/>
    <property type="match status" value="1"/>
</dbReference>
<evidence type="ECO:0000259" key="5">
    <source>
        <dbReference type="PROSITE" id="PS50887"/>
    </source>
</evidence>
<feature type="modified residue" description="4-aspartylphosphate" evidence="3">
    <location>
        <position position="359"/>
    </location>
</feature>
<dbReference type="Gene3D" id="3.30.70.270">
    <property type="match status" value="1"/>
</dbReference>
<keyword evidence="3" id="KW-0597">Phosphoprotein</keyword>
<dbReference type="Pfam" id="PF13487">
    <property type="entry name" value="HD_5"/>
    <property type="match status" value="1"/>
</dbReference>
<feature type="domain" description="HD-GYP" evidence="6">
    <location>
        <begin position="446"/>
        <end position="654"/>
    </location>
</feature>
<dbReference type="PANTHER" id="PTHR45228">
    <property type="entry name" value="CYCLIC DI-GMP PHOSPHODIESTERASE TM_0186-RELATED"/>
    <property type="match status" value="1"/>
</dbReference>
<dbReference type="Gene3D" id="1.10.3210.10">
    <property type="entry name" value="Hypothetical protein af1432"/>
    <property type="match status" value="1"/>
</dbReference>
<evidence type="ECO:0000313" key="8">
    <source>
        <dbReference type="Proteomes" id="UP000633936"/>
    </source>
</evidence>